<comment type="caution">
    <text evidence="5">The sequence shown here is derived from an EMBL/GenBank/DDBJ whole genome shotgun (WGS) entry which is preliminary data.</text>
</comment>
<dbReference type="PANTHER" id="PTHR33164">
    <property type="entry name" value="TRANSCRIPTIONAL REGULATOR, MARR FAMILY"/>
    <property type="match status" value="1"/>
</dbReference>
<proteinExistence type="predicted"/>
<dbReference type="InterPro" id="IPR036390">
    <property type="entry name" value="WH_DNA-bd_sf"/>
</dbReference>
<dbReference type="OrthoDB" id="72352at2"/>
<evidence type="ECO:0000313" key="6">
    <source>
        <dbReference type="Proteomes" id="UP000050471"/>
    </source>
</evidence>
<keyword evidence="2" id="KW-0238">DNA-binding</keyword>
<dbReference type="Pfam" id="PF12802">
    <property type="entry name" value="MarR_2"/>
    <property type="match status" value="1"/>
</dbReference>
<dbReference type="GO" id="GO:0006950">
    <property type="term" value="P:response to stress"/>
    <property type="evidence" value="ECO:0007669"/>
    <property type="project" value="TreeGrafter"/>
</dbReference>
<dbReference type="Gene3D" id="1.10.10.10">
    <property type="entry name" value="Winged helix-like DNA-binding domain superfamily/Winged helix DNA-binding domain"/>
    <property type="match status" value="1"/>
</dbReference>
<dbReference type="EMBL" id="LKBA01000006">
    <property type="protein sequence ID" value="KPN63635.1"/>
    <property type="molecule type" value="Genomic_DNA"/>
</dbReference>
<organism evidence="5 6">
    <name type="scientific">Aliiroseovarius crassostreae</name>
    <dbReference type="NCBI Taxonomy" id="154981"/>
    <lineage>
        <taxon>Bacteria</taxon>
        <taxon>Pseudomonadati</taxon>
        <taxon>Pseudomonadota</taxon>
        <taxon>Alphaproteobacteria</taxon>
        <taxon>Rhodobacterales</taxon>
        <taxon>Paracoccaceae</taxon>
        <taxon>Aliiroseovarius</taxon>
    </lineage>
</organism>
<evidence type="ECO:0000256" key="2">
    <source>
        <dbReference type="ARBA" id="ARBA00023125"/>
    </source>
</evidence>
<evidence type="ECO:0000313" key="5">
    <source>
        <dbReference type="EMBL" id="KPN63635.1"/>
    </source>
</evidence>
<sequence length="168" mass="18698">MDTPNPNDSTTAIWVLLNLAHRQVTGTFEAALKRAGLPNARWYDVLWALEKNGGDKGLRQFELESFSLFDQPNLSRTLKRMVASGLVTQCAAENDGRGRVLRITAAGRDLRARMWQIYGGLMISEIEEKLPADLAHALGQGLQYLLSDEIAEKFAHKLPPRDPSRPDG</sequence>
<evidence type="ECO:0000256" key="1">
    <source>
        <dbReference type="ARBA" id="ARBA00023015"/>
    </source>
</evidence>
<gene>
    <name evidence="5" type="ORF">AKJ29_13475</name>
</gene>
<dbReference type="InterPro" id="IPR036388">
    <property type="entry name" value="WH-like_DNA-bd_sf"/>
</dbReference>
<keyword evidence="3" id="KW-0804">Transcription</keyword>
<protein>
    <recommendedName>
        <fullName evidence="4">HTH marR-type domain-containing protein</fullName>
    </recommendedName>
</protein>
<dbReference type="GO" id="GO:0003700">
    <property type="term" value="F:DNA-binding transcription factor activity"/>
    <property type="evidence" value="ECO:0007669"/>
    <property type="project" value="InterPro"/>
</dbReference>
<dbReference type="InterPro" id="IPR039422">
    <property type="entry name" value="MarR/SlyA-like"/>
</dbReference>
<reference evidence="5 6" key="1">
    <citation type="submission" date="2015-09" db="EMBL/GenBank/DDBJ databases">
        <title>Draft genome sequence of Aliiroseovarius crassostreae CV919-312TSm, the causative agent of Roseovarius Oyster Disease (formerly Juvenile Oyster Disease).</title>
        <authorList>
            <person name="Kessner L."/>
            <person name="Spinard E."/>
            <person name="Nelson D."/>
        </authorList>
    </citation>
    <scope>NUCLEOTIDE SEQUENCE [LARGE SCALE GENOMIC DNA]</scope>
    <source>
        <strain evidence="5 6">CV919-312</strain>
    </source>
</reference>
<name>A0A0N8IBN9_9RHOB</name>
<dbReference type="InterPro" id="IPR000835">
    <property type="entry name" value="HTH_MarR-typ"/>
</dbReference>
<dbReference type="AlphaFoldDB" id="A0A0N8IBN9"/>
<dbReference type="Proteomes" id="UP000050471">
    <property type="component" value="Unassembled WGS sequence"/>
</dbReference>
<feature type="domain" description="HTH marR-type" evidence="4">
    <location>
        <begin position="30"/>
        <end position="134"/>
    </location>
</feature>
<evidence type="ECO:0000256" key="3">
    <source>
        <dbReference type="ARBA" id="ARBA00023163"/>
    </source>
</evidence>
<dbReference type="STRING" id="154981.AKJ29_13475"/>
<keyword evidence="6" id="KW-1185">Reference proteome</keyword>
<evidence type="ECO:0000259" key="4">
    <source>
        <dbReference type="SMART" id="SM00347"/>
    </source>
</evidence>
<dbReference type="PROSITE" id="PS01117">
    <property type="entry name" value="HTH_MARR_1"/>
    <property type="match status" value="1"/>
</dbReference>
<dbReference type="PANTHER" id="PTHR33164:SF104">
    <property type="entry name" value="TRANSCRIPTIONAL REGULATORY PROTEIN"/>
    <property type="match status" value="1"/>
</dbReference>
<dbReference type="InterPro" id="IPR023187">
    <property type="entry name" value="Tscrpt_reg_MarR-type_CS"/>
</dbReference>
<dbReference type="GO" id="GO:0003677">
    <property type="term" value="F:DNA binding"/>
    <property type="evidence" value="ECO:0007669"/>
    <property type="project" value="UniProtKB-KW"/>
</dbReference>
<keyword evidence="1" id="KW-0805">Transcription regulation</keyword>
<dbReference type="SMART" id="SM00347">
    <property type="entry name" value="HTH_MARR"/>
    <property type="match status" value="1"/>
</dbReference>
<accession>A0A0N8IBN9</accession>
<dbReference type="SUPFAM" id="SSF46785">
    <property type="entry name" value="Winged helix' DNA-binding domain"/>
    <property type="match status" value="1"/>
</dbReference>
<dbReference type="RefSeq" id="WP_055190171.1">
    <property type="nucleotide sequence ID" value="NZ_FPBS01000013.1"/>
</dbReference>